<feature type="domain" description="Pyrimidine nucleoside phosphorylase C-terminal" evidence="13">
    <location>
        <begin position="345"/>
        <end position="419"/>
    </location>
</feature>
<dbReference type="NCBIfam" id="TIGR02644">
    <property type="entry name" value="Y_phosphoryl"/>
    <property type="match status" value="1"/>
</dbReference>
<comment type="subunit">
    <text evidence="5">Homodimer.</text>
</comment>
<dbReference type="Gene3D" id="1.20.970.10">
    <property type="entry name" value="Transferase, Pyrimidine Nucleoside Phosphorylase, Chain C"/>
    <property type="match status" value="1"/>
</dbReference>
<dbReference type="InterPro" id="IPR017459">
    <property type="entry name" value="Glycosyl_Trfase_fam3_N_dom"/>
</dbReference>
<name>A0A0J8G0P3_CLOCY</name>
<keyword evidence="9 14" id="KW-0808">Transferase</keyword>
<comment type="similarity">
    <text evidence="4">Belongs to the thymidine/pyrimidine-nucleoside phosphorylase family.</text>
</comment>
<reference evidence="14 15" key="1">
    <citation type="submission" date="2015-06" db="EMBL/GenBank/DDBJ databases">
        <title>Draft genome sequence of the purine-degrading Clostridium cylindrosporum HC-1 (DSM 605).</title>
        <authorList>
            <person name="Poehlein A."/>
            <person name="Schiel-Bengelsdorf B."/>
            <person name="Bengelsdorf F."/>
            <person name="Daniel R."/>
            <person name="Duerre P."/>
        </authorList>
    </citation>
    <scope>NUCLEOTIDE SEQUENCE [LARGE SCALE GENOMIC DNA]</scope>
    <source>
        <strain evidence="14 15">DSM 605</strain>
    </source>
</reference>
<comment type="catalytic activity">
    <reaction evidence="11">
        <text>uridine + phosphate = alpha-D-ribose 1-phosphate + uracil</text>
        <dbReference type="Rhea" id="RHEA:24388"/>
        <dbReference type="ChEBI" id="CHEBI:16704"/>
        <dbReference type="ChEBI" id="CHEBI:17568"/>
        <dbReference type="ChEBI" id="CHEBI:43474"/>
        <dbReference type="ChEBI" id="CHEBI:57720"/>
        <dbReference type="EC" id="2.4.2.2"/>
    </reaction>
</comment>
<dbReference type="GO" id="GO:0005829">
    <property type="term" value="C:cytosol"/>
    <property type="evidence" value="ECO:0007669"/>
    <property type="project" value="TreeGrafter"/>
</dbReference>
<dbReference type="InterPro" id="IPR013102">
    <property type="entry name" value="PYNP_C"/>
</dbReference>
<dbReference type="Pfam" id="PF00591">
    <property type="entry name" value="Glycos_transf_3"/>
    <property type="match status" value="1"/>
</dbReference>
<dbReference type="EMBL" id="LFVU01000027">
    <property type="protein sequence ID" value="KMT21366.1"/>
    <property type="molecule type" value="Genomic_DNA"/>
</dbReference>
<dbReference type="EC" id="2.4.2.2" evidence="6"/>
<evidence type="ECO:0000256" key="10">
    <source>
        <dbReference type="ARBA" id="ARBA00022723"/>
    </source>
</evidence>
<dbReference type="InterPro" id="IPR018090">
    <property type="entry name" value="Pyrmidine_PPas_bac/euk"/>
</dbReference>
<dbReference type="GO" id="GO:0046872">
    <property type="term" value="F:metal ion binding"/>
    <property type="evidence" value="ECO:0007669"/>
    <property type="project" value="UniProtKB-KW"/>
</dbReference>
<comment type="function">
    <text evidence="3">Catalyzes phosphorolysis of the pyrimidine nucleosides uridine, thymidine and 2'-deoxyuridine with the formation of the corresponding pyrimidine base and ribose-1-phosphate.</text>
</comment>
<dbReference type="PANTHER" id="PTHR10515">
    <property type="entry name" value="THYMIDINE PHOSPHORYLASE"/>
    <property type="match status" value="1"/>
</dbReference>
<evidence type="ECO:0000256" key="7">
    <source>
        <dbReference type="ARBA" id="ARBA00014680"/>
    </source>
</evidence>
<dbReference type="SUPFAM" id="SSF47648">
    <property type="entry name" value="Nucleoside phosphorylase/phosphoribosyltransferase N-terminal domain"/>
    <property type="match status" value="1"/>
</dbReference>
<keyword evidence="8 14" id="KW-0328">Glycosyltransferase</keyword>
<evidence type="ECO:0000256" key="12">
    <source>
        <dbReference type="ARBA" id="ARBA00048525"/>
    </source>
</evidence>
<organism evidence="14 15">
    <name type="scientific">Clostridium cylindrosporum DSM 605</name>
    <dbReference type="NCBI Taxonomy" id="1121307"/>
    <lineage>
        <taxon>Bacteria</taxon>
        <taxon>Bacillati</taxon>
        <taxon>Bacillota</taxon>
        <taxon>Clostridia</taxon>
        <taxon>Eubacteriales</taxon>
        <taxon>Clostridiaceae</taxon>
        <taxon>Clostridium</taxon>
    </lineage>
</organism>
<dbReference type="GO" id="GO:0004645">
    <property type="term" value="F:1,4-alpha-oligoglucan phosphorylase activity"/>
    <property type="evidence" value="ECO:0007669"/>
    <property type="project" value="InterPro"/>
</dbReference>
<evidence type="ECO:0000256" key="6">
    <source>
        <dbReference type="ARBA" id="ARBA00011889"/>
    </source>
</evidence>
<evidence type="ECO:0000256" key="8">
    <source>
        <dbReference type="ARBA" id="ARBA00022676"/>
    </source>
</evidence>
<dbReference type="NCBIfam" id="NF004490">
    <property type="entry name" value="PRK05820.1"/>
    <property type="match status" value="1"/>
</dbReference>
<dbReference type="PANTHER" id="PTHR10515:SF0">
    <property type="entry name" value="THYMIDINE PHOSPHORYLASE"/>
    <property type="match status" value="1"/>
</dbReference>
<comment type="cofactor">
    <cofactor evidence="2">
        <name>K(+)</name>
        <dbReference type="ChEBI" id="CHEBI:29103"/>
    </cofactor>
</comment>
<dbReference type="Gene3D" id="3.90.1170.30">
    <property type="entry name" value="Pyrimidine nucleoside phosphorylase-like, C-terminal domain"/>
    <property type="match status" value="1"/>
</dbReference>
<dbReference type="GO" id="GO:0004850">
    <property type="term" value="F:uridine phosphorylase activity"/>
    <property type="evidence" value="ECO:0007669"/>
    <property type="project" value="RHEA"/>
</dbReference>
<evidence type="ECO:0000256" key="5">
    <source>
        <dbReference type="ARBA" id="ARBA00011738"/>
    </source>
</evidence>
<dbReference type="Pfam" id="PF02885">
    <property type="entry name" value="Glycos_trans_3N"/>
    <property type="match status" value="1"/>
</dbReference>
<evidence type="ECO:0000256" key="4">
    <source>
        <dbReference type="ARBA" id="ARBA00006915"/>
    </source>
</evidence>
<protein>
    <recommendedName>
        <fullName evidence="7">Pyrimidine-nucleoside phosphorylase</fullName>
        <ecNumber evidence="6">2.4.2.2</ecNumber>
    </recommendedName>
</protein>
<dbReference type="GO" id="GO:0006206">
    <property type="term" value="P:pyrimidine nucleobase metabolic process"/>
    <property type="evidence" value="ECO:0007669"/>
    <property type="project" value="InterPro"/>
</dbReference>
<dbReference type="SUPFAM" id="SSF52418">
    <property type="entry name" value="Nucleoside phosphorylase/phosphoribosyltransferase catalytic domain"/>
    <property type="match status" value="1"/>
</dbReference>
<evidence type="ECO:0000259" key="13">
    <source>
        <dbReference type="SMART" id="SM00941"/>
    </source>
</evidence>
<dbReference type="NCBIfam" id="NF004747">
    <property type="entry name" value="PRK06078.1"/>
    <property type="match status" value="1"/>
</dbReference>
<dbReference type="InterPro" id="IPR000312">
    <property type="entry name" value="Glycosyl_Trfase_fam3"/>
</dbReference>
<dbReference type="GO" id="GO:0047847">
    <property type="term" value="F:deoxyuridine phosphorylase activity"/>
    <property type="evidence" value="ECO:0007669"/>
    <property type="project" value="RHEA"/>
</dbReference>
<dbReference type="STRING" id="1121307.CLCY_2c01260"/>
<evidence type="ECO:0000313" key="15">
    <source>
        <dbReference type="Proteomes" id="UP000036756"/>
    </source>
</evidence>
<evidence type="ECO:0000256" key="3">
    <source>
        <dbReference type="ARBA" id="ARBA00003877"/>
    </source>
</evidence>
<dbReference type="InterPro" id="IPR035902">
    <property type="entry name" value="Nuc_phospho_transferase"/>
</dbReference>
<dbReference type="Gene3D" id="3.40.1030.10">
    <property type="entry name" value="Nucleoside phosphorylase/phosphoribosyltransferase catalytic domain"/>
    <property type="match status" value="1"/>
</dbReference>
<dbReference type="InterPro" id="IPR036320">
    <property type="entry name" value="Glycosyl_Trfase_fam3_N_dom_sf"/>
</dbReference>
<dbReference type="InterPro" id="IPR036566">
    <property type="entry name" value="PYNP-like_C_sf"/>
</dbReference>
<evidence type="ECO:0000256" key="2">
    <source>
        <dbReference type="ARBA" id="ARBA00001958"/>
    </source>
</evidence>
<dbReference type="PATRIC" id="fig|1121307.3.peg.983"/>
<comment type="caution">
    <text evidence="14">The sequence shown here is derived from an EMBL/GenBank/DDBJ whole genome shotgun (WGS) entry which is preliminary data.</text>
</comment>
<comment type="catalytic activity">
    <reaction evidence="12">
        <text>thymidine + phosphate = 2-deoxy-alpha-D-ribose 1-phosphate + thymine</text>
        <dbReference type="Rhea" id="RHEA:16037"/>
        <dbReference type="ChEBI" id="CHEBI:17748"/>
        <dbReference type="ChEBI" id="CHEBI:17821"/>
        <dbReference type="ChEBI" id="CHEBI:43474"/>
        <dbReference type="ChEBI" id="CHEBI:57259"/>
        <dbReference type="EC" id="2.4.2.2"/>
    </reaction>
</comment>
<dbReference type="Pfam" id="PF07831">
    <property type="entry name" value="PYNP_C"/>
    <property type="match status" value="1"/>
</dbReference>
<dbReference type="FunFam" id="1.20.970.10:FF:000002">
    <property type="entry name" value="Pyrimidine-nucleoside phosphorylase"/>
    <property type="match status" value="1"/>
</dbReference>
<comment type="catalytic activity">
    <reaction evidence="1">
        <text>2'-deoxyuridine + phosphate = 2-deoxy-alpha-D-ribose 1-phosphate + uracil</text>
        <dbReference type="Rhea" id="RHEA:22824"/>
        <dbReference type="ChEBI" id="CHEBI:16450"/>
        <dbReference type="ChEBI" id="CHEBI:17568"/>
        <dbReference type="ChEBI" id="CHEBI:43474"/>
        <dbReference type="ChEBI" id="CHEBI:57259"/>
        <dbReference type="EC" id="2.4.2.2"/>
    </reaction>
</comment>
<dbReference type="InterPro" id="IPR017872">
    <property type="entry name" value="Pyrmidine_PPase_CS"/>
</dbReference>
<dbReference type="PIRSF" id="PIRSF000478">
    <property type="entry name" value="TP_PyNP"/>
    <property type="match status" value="1"/>
</dbReference>
<evidence type="ECO:0000256" key="9">
    <source>
        <dbReference type="ARBA" id="ARBA00022679"/>
    </source>
</evidence>
<evidence type="ECO:0000256" key="1">
    <source>
        <dbReference type="ARBA" id="ARBA00001066"/>
    </source>
</evidence>
<dbReference type="GO" id="GO:0009032">
    <property type="term" value="F:thymidine phosphorylase activity"/>
    <property type="evidence" value="ECO:0007669"/>
    <property type="project" value="TreeGrafter"/>
</dbReference>
<dbReference type="SUPFAM" id="SSF54680">
    <property type="entry name" value="Pyrimidine nucleoside phosphorylase C-terminal domain"/>
    <property type="match status" value="1"/>
</dbReference>
<dbReference type="OrthoDB" id="9763887at2"/>
<dbReference type="RefSeq" id="WP_048570810.1">
    <property type="nucleotide sequence ID" value="NZ_LFVU01000027.1"/>
</dbReference>
<keyword evidence="10" id="KW-0479">Metal-binding</keyword>
<sequence>MRISDIILKKRKGYSLSKEEIEFFIDGYTNGSIPDYQASALLMAIFFRGMDREETLSLTMAMVNSGNRIDLSGIKGIKVDKHSTGGVGDKISICLGPMVAAAGAPVAKMSGRGLGHTGGTIDKLESINGMRLNLTQEEFINNVNEVGISIASQTGKIAPADKKIYALRDVTATVDNLSLIAASVMSKKIASGADGVVLDVKMGSGAFMKTIDDATELAKEMVSIGEGAGKHMVALVTNMDEPLGYNIGNSLEVIEAIDVLNGKGPEDVLELSLEIGSYMLLLSKKFNSLSEAREKLLSVIENKQALLKFKEMVKIQGGDPEFIDNPELFKKAKNTLKVISSNTGYIKHIDSEEIGRAALLLGAGRENKDSIIDMSAGVKLIKKVGNFVSEGEAIALLYYNDSGNIEEAREKILSAYTVTEKKVTPSKLILDVITKDNM</sequence>
<dbReference type="GO" id="GO:0006213">
    <property type="term" value="P:pyrimidine nucleoside metabolic process"/>
    <property type="evidence" value="ECO:0007669"/>
    <property type="project" value="InterPro"/>
</dbReference>
<dbReference type="InterPro" id="IPR000053">
    <property type="entry name" value="Thymidine/pyrmidine_PPase"/>
</dbReference>
<accession>A0A0J8G0P3</accession>
<keyword evidence="15" id="KW-1185">Reference proteome</keyword>
<gene>
    <name evidence="14" type="primary">pdp</name>
    <name evidence="14" type="ORF">CLCY_2c01260</name>
</gene>
<dbReference type="Proteomes" id="UP000036756">
    <property type="component" value="Unassembled WGS sequence"/>
</dbReference>
<evidence type="ECO:0000313" key="14">
    <source>
        <dbReference type="EMBL" id="KMT21366.1"/>
    </source>
</evidence>
<dbReference type="PROSITE" id="PS00647">
    <property type="entry name" value="THYMID_PHOSPHORYLASE"/>
    <property type="match status" value="1"/>
</dbReference>
<evidence type="ECO:0000256" key="11">
    <source>
        <dbReference type="ARBA" id="ARBA00048453"/>
    </source>
</evidence>
<dbReference type="SMART" id="SM00941">
    <property type="entry name" value="PYNP_C"/>
    <property type="match status" value="1"/>
</dbReference>
<dbReference type="AlphaFoldDB" id="A0A0J8G0P3"/>
<proteinExistence type="inferred from homology"/>
<dbReference type="FunFam" id="3.40.1030.10:FF:000003">
    <property type="entry name" value="Pyrimidine-nucleoside phosphorylase"/>
    <property type="match status" value="1"/>
</dbReference>